<dbReference type="Proteomes" id="UP001321520">
    <property type="component" value="Chromosome"/>
</dbReference>
<protein>
    <recommendedName>
        <fullName evidence="3">DUF4468 domain-containing protein</fullName>
    </recommendedName>
</protein>
<keyword evidence="2" id="KW-1185">Reference proteome</keyword>
<organism evidence="1 2">
    <name type="scientific">Microbulbifer spongiae</name>
    <dbReference type="NCBI Taxonomy" id="2944933"/>
    <lineage>
        <taxon>Bacteria</taxon>
        <taxon>Pseudomonadati</taxon>
        <taxon>Pseudomonadota</taxon>
        <taxon>Gammaproteobacteria</taxon>
        <taxon>Cellvibrionales</taxon>
        <taxon>Microbulbiferaceae</taxon>
        <taxon>Microbulbifer</taxon>
    </lineage>
</organism>
<name>A0ABY9E6V9_9GAMM</name>
<reference evidence="1 2" key="1">
    <citation type="submission" date="2022-05" db="EMBL/GenBank/DDBJ databases">
        <title>Microbulbifer sp. nov., isolated from sponge.</title>
        <authorList>
            <person name="Gao L."/>
        </authorList>
    </citation>
    <scope>NUCLEOTIDE SEQUENCE [LARGE SCALE GENOMIC DNA]</scope>
    <source>
        <strain evidence="1 2">MI-G</strain>
    </source>
</reference>
<evidence type="ECO:0000313" key="2">
    <source>
        <dbReference type="Proteomes" id="UP001321520"/>
    </source>
</evidence>
<gene>
    <name evidence="1" type="ORF">M8T91_12660</name>
</gene>
<evidence type="ECO:0000313" key="1">
    <source>
        <dbReference type="EMBL" id="WKD48758.1"/>
    </source>
</evidence>
<evidence type="ECO:0008006" key="3">
    <source>
        <dbReference type="Google" id="ProtNLM"/>
    </source>
</evidence>
<sequence>MKIIYIIKLICMGLLFCVPIHLKAYTVQKKSLSELFQGSFQVSKIEINSSEKSYIYRDGKVYNCGFRYTANAISNYKGKEKKIVFKSTSSLLAGSEYLIFFNVKYLDAQVNYLSMGKDDINGYEACTEEKLLYASTLHDEIFEFDSLWKIITGSLAVKAFSNAPFLESLKAKRVAFESNEAPKEYLEAISYWRISWEIFEEKLISLASINKD</sequence>
<accession>A0ABY9E6V9</accession>
<proteinExistence type="predicted"/>
<dbReference type="RefSeq" id="WP_301414531.1">
    <property type="nucleotide sequence ID" value="NZ_CP098023.1"/>
</dbReference>
<dbReference type="EMBL" id="CP098023">
    <property type="protein sequence ID" value="WKD48758.1"/>
    <property type="molecule type" value="Genomic_DNA"/>
</dbReference>